<comment type="caution">
    <text evidence="2">The sequence shown here is derived from an EMBL/GenBank/DDBJ whole genome shotgun (WGS) entry which is preliminary data.</text>
</comment>
<dbReference type="Pfam" id="PF01476">
    <property type="entry name" value="LysM"/>
    <property type="match status" value="1"/>
</dbReference>
<sequence length="321" mass="34453">MAELHIMRRGAAIAVLIAGVAVTSPAVAGRCGHSYPVDAPTTLSKVARACNVSLAALKEANRGVDPNYVRPGEHLAVPDETDYPGDVPTVVTEVAEPDPVYNYTPSPWPTADARPNKVVRTEINSSETSGTGAFYLEASTGRLPVREASHLSYQQQSAARIRNAGLTMRPVRSYNKPETVTVSSVSKVPLSALMECSVLRRQPNGKIGQVREFKPLPEGRDAPSHCMQLTSADATAIGSVTHSAPLAFATETALRGFVSFADEECITLRAEDGMEWRVASDARSRSLVGKEATIWADFTDAKSCGGLVMDRAIYVERLAVR</sequence>
<dbReference type="Gene3D" id="3.10.350.10">
    <property type="entry name" value="LysM domain"/>
    <property type="match status" value="1"/>
</dbReference>
<accession>A0ABV3Z692</accession>
<dbReference type="RefSeq" id="WP_369314060.1">
    <property type="nucleotide sequence ID" value="NZ_JBEHZE010000001.1"/>
</dbReference>
<reference evidence="2 3" key="1">
    <citation type="submission" date="2024-05" db="EMBL/GenBank/DDBJ databases">
        <title>Three bacterial strains, DH-69, EH-24, and ECK-19 isolated from coastal sediments.</title>
        <authorList>
            <person name="Ye Y.-Q."/>
            <person name="Du Z.-J."/>
        </authorList>
    </citation>
    <scope>NUCLEOTIDE SEQUENCE [LARGE SCALE GENOMIC DNA]</scope>
    <source>
        <strain evidence="2 3">ECK-19</strain>
    </source>
</reference>
<dbReference type="EMBL" id="JBEHZE010000001">
    <property type="protein sequence ID" value="MEX6634068.1"/>
    <property type="molecule type" value="Genomic_DNA"/>
</dbReference>
<dbReference type="PROSITE" id="PS51782">
    <property type="entry name" value="LYSM"/>
    <property type="match status" value="1"/>
</dbReference>
<feature type="domain" description="LysM" evidence="1">
    <location>
        <begin position="33"/>
        <end position="77"/>
    </location>
</feature>
<evidence type="ECO:0000259" key="1">
    <source>
        <dbReference type="PROSITE" id="PS51782"/>
    </source>
</evidence>
<name>A0ABV3Z692_9PROT</name>
<dbReference type="InterPro" id="IPR018392">
    <property type="entry name" value="LysM"/>
</dbReference>
<protein>
    <submittedName>
        <fullName evidence="2">LysM peptidoglycan-binding domain-containing protein</fullName>
    </submittedName>
</protein>
<gene>
    <name evidence="2" type="ORF">ABFZ84_10960</name>
</gene>
<dbReference type="Proteomes" id="UP001560685">
    <property type="component" value="Unassembled WGS sequence"/>
</dbReference>
<dbReference type="SUPFAM" id="SSF54106">
    <property type="entry name" value="LysM domain"/>
    <property type="match status" value="1"/>
</dbReference>
<organism evidence="2 3">
    <name type="scientific">Hyphococcus lacteus</name>
    <dbReference type="NCBI Taxonomy" id="3143536"/>
    <lineage>
        <taxon>Bacteria</taxon>
        <taxon>Pseudomonadati</taxon>
        <taxon>Pseudomonadota</taxon>
        <taxon>Alphaproteobacteria</taxon>
        <taxon>Parvularculales</taxon>
        <taxon>Parvularculaceae</taxon>
        <taxon>Hyphococcus</taxon>
    </lineage>
</organism>
<proteinExistence type="predicted"/>
<evidence type="ECO:0000313" key="3">
    <source>
        <dbReference type="Proteomes" id="UP001560685"/>
    </source>
</evidence>
<evidence type="ECO:0000313" key="2">
    <source>
        <dbReference type="EMBL" id="MEX6634068.1"/>
    </source>
</evidence>
<keyword evidence="3" id="KW-1185">Reference proteome</keyword>
<dbReference type="CDD" id="cd00118">
    <property type="entry name" value="LysM"/>
    <property type="match status" value="1"/>
</dbReference>
<dbReference type="InterPro" id="IPR036779">
    <property type="entry name" value="LysM_dom_sf"/>
</dbReference>